<reference evidence="1" key="1">
    <citation type="journal article" date="2015" name="Nature">
        <title>Complex archaea that bridge the gap between prokaryotes and eukaryotes.</title>
        <authorList>
            <person name="Spang A."/>
            <person name="Saw J.H."/>
            <person name="Jorgensen S.L."/>
            <person name="Zaremba-Niedzwiedzka K."/>
            <person name="Martijn J."/>
            <person name="Lind A.E."/>
            <person name="van Eijk R."/>
            <person name="Schleper C."/>
            <person name="Guy L."/>
            <person name="Ettema T.J."/>
        </authorList>
    </citation>
    <scope>NUCLEOTIDE SEQUENCE</scope>
</reference>
<gene>
    <name evidence="1" type="ORF">LCGC14_1136880</name>
</gene>
<proteinExistence type="predicted"/>
<dbReference type="AlphaFoldDB" id="A0A0F9LZJ4"/>
<organism evidence="1">
    <name type="scientific">marine sediment metagenome</name>
    <dbReference type="NCBI Taxonomy" id="412755"/>
    <lineage>
        <taxon>unclassified sequences</taxon>
        <taxon>metagenomes</taxon>
        <taxon>ecological metagenomes</taxon>
    </lineage>
</organism>
<accession>A0A0F9LZJ4</accession>
<dbReference type="EMBL" id="LAZR01005365">
    <property type="protein sequence ID" value="KKN00530.1"/>
    <property type="molecule type" value="Genomic_DNA"/>
</dbReference>
<name>A0A0F9LZJ4_9ZZZZ</name>
<evidence type="ECO:0000313" key="1">
    <source>
        <dbReference type="EMBL" id="KKN00530.1"/>
    </source>
</evidence>
<sequence>MKETTVRKAFGIFADGNWHTMNYTREKASHVWMDFWYLLIKSGFAFEKTDLTSIRKYCAESRYNTTWYGVDEGHYSVAVRCGNLTFAYAFEKLYGRTPFIGLGLDYEGCWPRYSKHNSPPTMGRLVRSVEFQWQGEKVQVTSFNDEKKSLIACAYHLDPNGYSPTIIKKRFTITAKDFQQEMSKRRKNQK</sequence>
<comment type="caution">
    <text evidence="1">The sequence shown here is derived from an EMBL/GenBank/DDBJ whole genome shotgun (WGS) entry which is preliminary data.</text>
</comment>
<protein>
    <submittedName>
        <fullName evidence="1">Uncharacterized protein</fullName>
    </submittedName>
</protein>